<dbReference type="EMBL" id="MU806083">
    <property type="protein sequence ID" value="KAJ3840332.1"/>
    <property type="molecule type" value="Genomic_DNA"/>
</dbReference>
<keyword evidence="3" id="KW-1185">Reference proteome</keyword>
<keyword evidence="1" id="KW-0732">Signal</keyword>
<dbReference type="Proteomes" id="UP001163846">
    <property type="component" value="Unassembled WGS sequence"/>
</dbReference>
<feature type="chain" id="PRO_5041308726" description="SUN domain-containing protein" evidence="1">
    <location>
        <begin position="26"/>
        <end position="318"/>
    </location>
</feature>
<evidence type="ECO:0008006" key="4">
    <source>
        <dbReference type="Google" id="ProtNLM"/>
    </source>
</evidence>
<gene>
    <name evidence="2" type="ORF">F5878DRAFT_674759</name>
</gene>
<protein>
    <recommendedName>
        <fullName evidence="4">SUN domain-containing protein</fullName>
    </recommendedName>
</protein>
<evidence type="ECO:0000256" key="1">
    <source>
        <dbReference type="SAM" id="SignalP"/>
    </source>
</evidence>
<dbReference type="AlphaFoldDB" id="A0AA38UJ49"/>
<reference evidence="2" key="1">
    <citation type="submission" date="2022-08" db="EMBL/GenBank/DDBJ databases">
        <authorList>
            <consortium name="DOE Joint Genome Institute"/>
            <person name="Min B."/>
            <person name="Riley R."/>
            <person name="Sierra-Patev S."/>
            <person name="Naranjo-Ortiz M."/>
            <person name="Looney B."/>
            <person name="Konkel Z."/>
            <person name="Slot J.C."/>
            <person name="Sakamoto Y."/>
            <person name="Steenwyk J.L."/>
            <person name="Rokas A."/>
            <person name="Carro J."/>
            <person name="Camarero S."/>
            <person name="Ferreira P."/>
            <person name="Molpeceres G."/>
            <person name="Ruiz-Duenas F.J."/>
            <person name="Serrano A."/>
            <person name="Henrissat B."/>
            <person name="Drula E."/>
            <person name="Hughes K.W."/>
            <person name="Mata J.L."/>
            <person name="Ishikawa N.K."/>
            <person name="Vargas-Isla R."/>
            <person name="Ushijima S."/>
            <person name="Smith C.A."/>
            <person name="Ahrendt S."/>
            <person name="Andreopoulos W."/>
            <person name="He G."/>
            <person name="Labutti K."/>
            <person name="Lipzen A."/>
            <person name="Ng V."/>
            <person name="Sandor L."/>
            <person name="Barry K."/>
            <person name="Martinez A.T."/>
            <person name="Xiao Y."/>
            <person name="Gibbons J.G."/>
            <person name="Terashima K."/>
            <person name="Hibbett D.S."/>
            <person name="Grigoriev I.V."/>
        </authorList>
    </citation>
    <scope>NUCLEOTIDE SEQUENCE</scope>
    <source>
        <strain evidence="2">TFB9207</strain>
    </source>
</reference>
<organism evidence="2 3">
    <name type="scientific">Lentinula raphanica</name>
    <dbReference type="NCBI Taxonomy" id="153919"/>
    <lineage>
        <taxon>Eukaryota</taxon>
        <taxon>Fungi</taxon>
        <taxon>Dikarya</taxon>
        <taxon>Basidiomycota</taxon>
        <taxon>Agaricomycotina</taxon>
        <taxon>Agaricomycetes</taxon>
        <taxon>Agaricomycetidae</taxon>
        <taxon>Agaricales</taxon>
        <taxon>Marasmiineae</taxon>
        <taxon>Omphalotaceae</taxon>
        <taxon>Lentinula</taxon>
    </lineage>
</organism>
<feature type="signal peptide" evidence="1">
    <location>
        <begin position="1"/>
        <end position="25"/>
    </location>
</feature>
<sequence>MQLLCRTSKILSNFAFLALLFSGFAFPRPINPRSYPNEPTDSLSATTQELVPRVVQELEVLVHHATCKLVQKHHGREDKQRVTEIMQTLWDSKPFKRHLSRILLGDTYEEPIQSVKTWMLEPEFDYVDLDVDPLEWQQDPPPEGHVDYFCSLELSLPSHNDFGNQLLWSVLRLGPRSPGFENNKIIDLERVGWPGKEPAWLKSKTVLEQMLNSEPILKRLKETSSKSVLEHPEQTSSEIDGVRVIRVAKADPLVKVDNFGAHRRFGTQGDRDFFCSIEVLYGLPNHRTLNLYASFRNAWLLGGTIESEAIASGKVPLA</sequence>
<comment type="caution">
    <text evidence="2">The sequence shown here is derived from an EMBL/GenBank/DDBJ whole genome shotgun (WGS) entry which is preliminary data.</text>
</comment>
<proteinExistence type="predicted"/>
<evidence type="ECO:0000313" key="2">
    <source>
        <dbReference type="EMBL" id="KAJ3840332.1"/>
    </source>
</evidence>
<name>A0AA38UJ49_9AGAR</name>
<accession>A0AA38UJ49</accession>
<evidence type="ECO:0000313" key="3">
    <source>
        <dbReference type="Proteomes" id="UP001163846"/>
    </source>
</evidence>